<name>A0A1G8JKR3_9FLAO</name>
<proteinExistence type="predicted"/>
<dbReference type="Proteomes" id="UP000199492">
    <property type="component" value="Unassembled WGS sequence"/>
</dbReference>
<dbReference type="STRING" id="262004.SAMN04489796_109110"/>
<protein>
    <recommendedName>
        <fullName evidence="3">SpoIIAA-like</fullName>
    </recommendedName>
</protein>
<gene>
    <name evidence="1" type="ORF">SAMN04489796_109110</name>
</gene>
<evidence type="ECO:0000313" key="1">
    <source>
        <dbReference type="EMBL" id="SDI31756.1"/>
    </source>
</evidence>
<reference evidence="2" key="1">
    <citation type="submission" date="2016-10" db="EMBL/GenBank/DDBJ databases">
        <authorList>
            <person name="Varghese N."/>
            <person name="Submissions S."/>
        </authorList>
    </citation>
    <scope>NUCLEOTIDE SEQUENCE [LARGE SCALE GENOMIC DNA]</scope>
    <source>
        <strain evidence="2">DSM 15363</strain>
    </source>
</reference>
<evidence type="ECO:0008006" key="3">
    <source>
        <dbReference type="Google" id="ProtNLM"/>
    </source>
</evidence>
<dbReference type="OrthoDB" id="1144359at2"/>
<dbReference type="RefSeq" id="WP_092470174.1">
    <property type="nucleotide sequence ID" value="NZ_FNCZ01000009.1"/>
</dbReference>
<keyword evidence="2" id="KW-1185">Reference proteome</keyword>
<dbReference type="EMBL" id="FNCZ01000009">
    <property type="protein sequence ID" value="SDI31756.1"/>
    <property type="molecule type" value="Genomic_DNA"/>
</dbReference>
<accession>A0A1G8JKR3</accession>
<evidence type="ECO:0000313" key="2">
    <source>
        <dbReference type="Proteomes" id="UP000199492"/>
    </source>
</evidence>
<sequence>MNETLNFDFCDMTIYDHYVIVVIKEGIIVSTEHNNTLIKVTETYFSNKPFVYISHRIHSYSVNPEVYSKTAQIKNLIGLVVVSNNYQAKINAQIERMFFKKPFEIFSKMDDAFAWADEIIAAQ</sequence>
<organism evidence="1 2">
    <name type="scientific">Winogradskyella thalassocola</name>
    <dbReference type="NCBI Taxonomy" id="262004"/>
    <lineage>
        <taxon>Bacteria</taxon>
        <taxon>Pseudomonadati</taxon>
        <taxon>Bacteroidota</taxon>
        <taxon>Flavobacteriia</taxon>
        <taxon>Flavobacteriales</taxon>
        <taxon>Flavobacteriaceae</taxon>
        <taxon>Winogradskyella</taxon>
    </lineage>
</organism>
<dbReference type="AlphaFoldDB" id="A0A1G8JKR3"/>